<dbReference type="InterPro" id="IPR051012">
    <property type="entry name" value="CellSynth/LPSAsmb/PSIAsmb"/>
</dbReference>
<name>A0ABW5N9I2_9FLAO</name>
<dbReference type="Pfam" id="PF13174">
    <property type="entry name" value="TPR_6"/>
    <property type="match status" value="2"/>
</dbReference>
<dbReference type="PROSITE" id="PS50005">
    <property type="entry name" value="TPR"/>
    <property type="match status" value="5"/>
</dbReference>
<dbReference type="Proteomes" id="UP001597459">
    <property type="component" value="Unassembled WGS sequence"/>
</dbReference>
<evidence type="ECO:0000256" key="3">
    <source>
        <dbReference type="PROSITE-ProRule" id="PRU00339"/>
    </source>
</evidence>
<evidence type="ECO:0000256" key="2">
    <source>
        <dbReference type="ARBA" id="ARBA00022803"/>
    </source>
</evidence>
<keyword evidence="1" id="KW-0677">Repeat</keyword>
<evidence type="ECO:0000256" key="1">
    <source>
        <dbReference type="ARBA" id="ARBA00022737"/>
    </source>
</evidence>
<comment type="caution">
    <text evidence="5">The sequence shown here is derived from an EMBL/GenBank/DDBJ whole genome shotgun (WGS) entry which is preliminary data.</text>
</comment>
<evidence type="ECO:0000313" key="5">
    <source>
        <dbReference type="EMBL" id="MFD2591120.1"/>
    </source>
</evidence>
<dbReference type="Gene3D" id="1.25.40.10">
    <property type="entry name" value="Tetratricopeptide repeat domain"/>
    <property type="match status" value="7"/>
</dbReference>
<dbReference type="SUPFAM" id="SSF48452">
    <property type="entry name" value="TPR-like"/>
    <property type="match status" value="4"/>
</dbReference>
<dbReference type="SMART" id="SM00028">
    <property type="entry name" value="TPR"/>
    <property type="match status" value="11"/>
</dbReference>
<dbReference type="InterPro" id="IPR019734">
    <property type="entry name" value="TPR_rpt"/>
</dbReference>
<sequence length="1006" mass="116605">MNKYITLVLFVVVLFTTTSSAQQSAIYTNDLVLFHQAMELYNNKQFLAAQNLFDKVKSEVKDENIQADCAYYIANCAVWLNQKGADTLMEDFVEEYPTSVKRNAAYLDVASYYFDHGKYAYARKWYDKVDTKNMSRSELEKYNFNNGYAYFKIQRFNEAKKYLNKVQDSEKYGAQAKYYLGFIAYEGDNYKEANELFDEVKDLKEYNKNLSYFQSDMNFKSGDFRGAIREGIAQLPTSKAAEKSELNKIIGESYFNLEEYEKAIPYLKAYKGRKGKWSNTDYYQLGYAFYKQKSYEEAISEFNKIVDGRNAISQNAYYHLAESYLRTDKKQQALHAFKNASEMNFEQQIKEDAAYNYAKLSYEIGNSYKTTPQVLLGYLKEYPNSEYKDEINELLISSYLTSKNYKEAMDLLERSRNFEDKKVYQKVAFYRAVELFNEGDYPMAIRYFDKSLSEQRDPVFTARAMYWKTECQYVLNDFEEALLGYKEFKSNSSASQLEEFRDIDYNLAYTYFKLKKYEQAAFYFDVFLKQGNADSVKEADSYLRMADCHFISRKYWPAMEAYNMAIKKGGADADYAHYQKAISYGFVNKNDRKIEDLLAFLNNYPNSVYKDDALYSLGNVYISEQKINKGIAAYDRIISETPKSSYVAKAMLKQGLVYYNENQGDNALSKFKKVVAKYPGTEEAVQAVNTARLIYVDMGRTDEYASWVKGLGFVNVSDEDLDNTVFEAAEKQFLENNESAAIHGFEKYLAQFPKGLHATKSHYHLAELLFKKKEKEATIPHYLYVLNQPRGEFTEQSLARLSQVYLEDRKYEEAIPVLERLENTGDYPQNIIFAQSNLMKSYYQLVNYRKTILYAEKVLSNPKIEKDVKNDAHLFIARAALQTADVSRARAAYKEVEKSATGELAAEALYYNAYFIHESGEYKASNEVIQKLAKEYSGYRLYGAKGLVLMAKNFYALKDAYQATYILESVITNFSELQDVVAEAKTTLQKIKAEESKTNSSIQTDQ</sequence>
<proteinExistence type="predicted"/>
<feature type="signal peptide" evidence="4">
    <location>
        <begin position="1"/>
        <end position="21"/>
    </location>
</feature>
<feature type="repeat" description="TPR" evidence="3">
    <location>
        <begin position="279"/>
        <end position="312"/>
    </location>
</feature>
<dbReference type="PANTHER" id="PTHR45586">
    <property type="entry name" value="TPR REPEAT-CONTAINING PROTEIN PA4667"/>
    <property type="match status" value="1"/>
</dbReference>
<feature type="repeat" description="TPR" evidence="3">
    <location>
        <begin position="611"/>
        <end position="644"/>
    </location>
</feature>
<keyword evidence="2 3" id="KW-0802">TPR repeat</keyword>
<organism evidence="5 6">
    <name type="scientific">Aquimarina hainanensis</name>
    <dbReference type="NCBI Taxonomy" id="1578017"/>
    <lineage>
        <taxon>Bacteria</taxon>
        <taxon>Pseudomonadati</taxon>
        <taxon>Bacteroidota</taxon>
        <taxon>Flavobacteriia</taxon>
        <taxon>Flavobacteriales</taxon>
        <taxon>Flavobacteriaceae</taxon>
        <taxon>Aquimarina</taxon>
    </lineage>
</organism>
<dbReference type="PANTHER" id="PTHR45586:SF1">
    <property type="entry name" value="LIPOPOLYSACCHARIDE ASSEMBLY PROTEIN B"/>
    <property type="match status" value="1"/>
</dbReference>
<evidence type="ECO:0000313" key="6">
    <source>
        <dbReference type="Proteomes" id="UP001597459"/>
    </source>
</evidence>
<feature type="chain" id="PRO_5047463140" evidence="4">
    <location>
        <begin position="22"/>
        <end position="1006"/>
    </location>
</feature>
<reference evidence="6" key="1">
    <citation type="journal article" date="2019" name="Int. J. Syst. Evol. Microbiol.">
        <title>The Global Catalogue of Microorganisms (GCM) 10K type strain sequencing project: providing services to taxonomists for standard genome sequencing and annotation.</title>
        <authorList>
            <consortium name="The Broad Institute Genomics Platform"/>
            <consortium name="The Broad Institute Genome Sequencing Center for Infectious Disease"/>
            <person name="Wu L."/>
            <person name="Ma J."/>
        </authorList>
    </citation>
    <scope>NUCLEOTIDE SEQUENCE [LARGE SCALE GENOMIC DNA]</scope>
    <source>
        <strain evidence="6">KCTC 42423</strain>
    </source>
</reference>
<dbReference type="RefSeq" id="WP_378256556.1">
    <property type="nucleotide sequence ID" value="NZ_JBHSJV010000001.1"/>
</dbReference>
<dbReference type="Pfam" id="PF13432">
    <property type="entry name" value="TPR_16"/>
    <property type="match status" value="2"/>
</dbReference>
<feature type="repeat" description="TPR" evidence="3">
    <location>
        <begin position="174"/>
        <end position="207"/>
    </location>
</feature>
<feature type="repeat" description="TPR" evidence="3">
    <location>
        <begin position="648"/>
        <end position="681"/>
    </location>
</feature>
<evidence type="ECO:0000256" key="4">
    <source>
        <dbReference type="SAM" id="SignalP"/>
    </source>
</evidence>
<gene>
    <name evidence="5" type="ORF">ACFSTE_09780</name>
</gene>
<keyword evidence="6" id="KW-1185">Reference proteome</keyword>
<protein>
    <submittedName>
        <fullName evidence="5">Tetratricopeptide repeat protein</fullName>
    </submittedName>
</protein>
<feature type="repeat" description="TPR" evidence="3">
    <location>
        <begin position="314"/>
        <end position="347"/>
    </location>
</feature>
<dbReference type="InterPro" id="IPR011990">
    <property type="entry name" value="TPR-like_helical_dom_sf"/>
</dbReference>
<dbReference type="EMBL" id="JBHULX010000017">
    <property type="protein sequence ID" value="MFD2591120.1"/>
    <property type="molecule type" value="Genomic_DNA"/>
</dbReference>
<dbReference type="Pfam" id="PF13181">
    <property type="entry name" value="TPR_8"/>
    <property type="match status" value="2"/>
</dbReference>
<keyword evidence="4" id="KW-0732">Signal</keyword>
<accession>A0ABW5N9I2</accession>